<sequence length="463" mass="48538">MKIKKYLLALLLGSSAFLMAGSLGAQELPVAEAADAVEAVADAIPFDEAYAAFMETPGAAFFTISNLWLLISAALVFIMHLGFATVESGLGQAKNTVNILFKNVFIISMGIITYALWGFNAMYPGFAEGSAGVFAMGSWFDVTASVDLMTSEYADYTWYTDFIFQAMFAATAATIVSGAVAERVKLSSFMIFATLLVTFAYPITGSWQWGGGWLSARGFYDFAGSSLVHGFGGFAALACALILGPRAGKYVDGRIKPILGHSMPLATIGVFLLFLGWFGFNGGSVLNADPYLVSLVFVTTALAAAAGGLGSIFTSWIFLKKPDLSMGLNGILAGLVGITAGADAIAPKFAILTGLIAGILVVFSIIFFDKVKIDDPVGAISVHGVCGIFGTLAVALFGDAAGFGIQLIGTLSIGAFAFIFSMIVFGLLKVTIGVRVSPEEEAEGLDIGEHGQEAYPDFANSSR</sequence>
<name>A0ABU1AEL8_9BACT</name>
<comment type="similarity">
    <text evidence="2 8">Belongs to the ammonia transporter channel (TC 1.A.11.2) family.</text>
</comment>
<gene>
    <name evidence="11" type="ORF">QEH59_02235</name>
</gene>
<evidence type="ECO:0000259" key="10">
    <source>
        <dbReference type="Pfam" id="PF00909"/>
    </source>
</evidence>
<feature type="transmembrane region" description="Helical" evidence="8">
    <location>
        <begin position="292"/>
        <end position="319"/>
    </location>
</feature>
<comment type="caution">
    <text evidence="11">The sequence shown here is derived from an EMBL/GenBank/DDBJ whole genome shotgun (WGS) entry which is preliminary data.</text>
</comment>
<dbReference type="Proteomes" id="UP001243717">
    <property type="component" value="Unassembled WGS sequence"/>
</dbReference>
<feature type="transmembrane region" description="Helical" evidence="8">
    <location>
        <begin position="96"/>
        <end position="117"/>
    </location>
</feature>
<feature type="transmembrane region" description="Helical" evidence="8">
    <location>
        <begin position="162"/>
        <end position="181"/>
    </location>
</feature>
<protein>
    <recommendedName>
        <fullName evidence="8">Ammonium transporter</fullName>
    </recommendedName>
</protein>
<evidence type="ECO:0000256" key="1">
    <source>
        <dbReference type="ARBA" id="ARBA00004141"/>
    </source>
</evidence>
<dbReference type="PROSITE" id="PS01219">
    <property type="entry name" value="AMMONIUM_TRANSP"/>
    <property type="match status" value="1"/>
</dbReference>
<keyword evidence="5 8" id="KW-1133">Transmembrane helix</keyword>
<evidence type="ECO:0000256" key="8">
    <source>
        <dbReference type="RuleBase" id="RU362002"/>
    </source>
</evidence>
<dbReference type="InterPro" id="IPR018047">
    <property type="entry name" value="Ammonium_transpt_CS"/>
</dbReference>
<reference evidence="11 12" key="1">
    <citation type="submission" date="2023-04" db="EMBL/GenBank/DDBJ databases">
        <title>A novel bacteria isolated from coastal sediment.</title>
        <authorList>
            <person name="Liu X.-J."/>
            <person name="Du Z.-J."/>
        </authorList>
    </citation>
    <scope>NUCLEOTIDE SEQUENCE [LARGE SCALE GENOMIC DNA]</scope>
    <source>
        <strain evidence="11 12">SDUM461004</strain>
    </source>
</reference>
<evidence type="ECO:0000256" key="3">
    <source>
        <dbReference type="ARBA" id="ARBA00022448"/>
    </source>
</evidence>
<dbReference type="InterPro" id="IPR001905">
    <property type="entry name" value="Ammonium_transpt"/>
</dbReference>
<keyword evidence="6 8" id="KW-0472">Membrane</keyword>
<feature type="transmembrane region" description="Helical" evidence="8">
    <location>
        <begin position="222"/>
        <end position="243"/>
    </location>
</feature>
<keyword evidence="4 8" id="KW-0812">Transmembrane</keyword>
<keyword evidence="7 8" id="KW-0924">Ammonia transport</keyword>
<comment type="subcellular location">
    <subcellularLocation>
        <location evidence="8">Cell membrane</location>
        <topology evidence="8">Multi-pass membrane protein</topology>
    </subcellularLocation>
    <subcellularLocation>
        <location evidence="1">Membrane</location>
        <topology evidence="1">Multi-pass membrane protein</topology>
    </subcellularLocation>
</comment>
<keyword evidence="3 8" id="KW-0813">Transport</keyword>
<feature type="signal peptide" evidence="9">
    <location>
        <begin position="1"/>
        <end position="20"/>
    </location>
</feature>
<feature type="domain" description="Ammonium transporter AmtB-like" evidence="10">
    <location>
        <begin position="67"/>
        <end position="455"/>
    </location>
</feature>
<evidence type="ECO:0000256" key="9">
    <source>
        <dbReference type="SAM" id="SignalP"/>
    </source>
</evidence>
<dbReference type="InterPro" id="IPR024041">
    <property type="entry name" value="NH4_transpt_AmtB-like_dom"/>
</dbReference>
<feature type="transmembrane region" description="Helical" evidence="8">
    <location>
        <begin position="60"/>
        <end position="84"/>
    </location>
</feature>
<dbReference type="PANTHER" id="PTHR11730:SF89">
    <property type="entry name" value="AMMONIUM TRANSPORTER SLL0108-RELATED"/>
    <property type="match status" value="1"/>
</dbReference>
<keyword evidence="9" id="KW-0732">Signal</keyword>
<feature type="chain" id="PRO_5046588930" description="Ammonium transporter" evidence="9">
    <location>
        <begin position="21"/>
        <end position="463"/>
    </location>
</feature>
<dbReference type="InterPro" id="IPR029020">
    <property type="entry name" value="Ammonium/urea_transptr"/>
</dbReference>
<keyword evidence="12" id="KW-1185">Reference proteome</keyword>
<dbReference type="RefSeq" id="WP_308983731.1">
    <property type="nucleotide sequence ID" value="NZ_JARXIC010000003.1"/>
</dbReference>
<dbReference type="Gene3D" id="1.10.3430.10">
    <property type="entry name" value="Ammonium transporter AmtB like domains"/>
    <property type="match status" value="1"/>
</dbReference>
<dbReference type="SUPFAM" id="SSF111352">
    <property type="entry name" value="Ammonium transporter"/>
    <property type="match status" value="1"/>
</dbReference>
<organism evidence="11 12">
    <name type="scientific">Thalassobacterium sedimentorum</name>
    <dbReference type="NCBI Taxonomy" id="3041258"/>
    <lineage>
        <taxon>Bacteria</taxon>
        <taxon>Pseudomonadati</taxon>
        <taxon>Verrucomicrobiota</taxon>
        <taxon>Opitutia</taxon>
        <taxon>Puniceicoccales</taxon>
        <taxon>Coraliomargaritaceae</taxon>
        <taxon>Thalassobacterium</taxon>
    </lineage>
</organism>
<feature type="transmembrane region" description="Helical" evidence="8">
    <location>
        <begin position="188"/>
        <end position="210"/>
    </location>
</feature>
<feature type="transmembrane region" description="Helical" evidence="8">
    <location>
        <begin position="326"/>
        <end position="345"/>
    </location>
</feature>
<dbReference type="EMBL" id="JARXIC010000003">
    <property type="protein sequence ID" value="MDQ8193226.1"/>
    <property type="molecule type" value="Genomic_DNA"/>
</dbReference>
<feature type="transmembrane region" description="Helical" evidence="8">
    <location>
        <begin position="263"/>
        <end position="280"/>
    </location>
</feature>
<feature type="transmembrane region" description="Helical" evidence="8">
    <location>
        <begin position="403"/>
        <end position="428"/>
    </location>
</feature>
<evidence type="ECO:0000256" key="2">
    <source>
        <dbReference type="ARBA" id="ARBA00005887"/>
    </source>
</evidence>
<dbReference type="NCBIfam" id="TIGR00836">
    <property type="entry name" value="amt"/>
    <property type="match status" value="1"/>
</dbReference>
<dbReference type="Pfam" id="PF00909">
    <property type="entry name" value="Ammonium_transp"/>
    <property type="match status" value="1"/>
</dbReference>
<evidence type="ECO:0000256" key="5">
    <source>
        <dbReference type="ARBA" id="ARBA00022989"/>
    </source>
</evidence>
<evidence type="ECO:0000313" key="12">
    <source>
        <dbReference type="Proteomes" id="UP001243717"/>
    </source>
</evidence>
<accession>A0ABU1AEL8</accession>
<proteinExistence type="inferred from homology"/>
<feature type="transmembrane region" description="Helical" evidence="8">
    <location>
        <begin position="380"/>
        <end position="397"/>
    </location>
</feature>
<evidence type="ECO:0000256" key="4">
    <source>
        <dbReference type="ARBA" id="ARBA00022692"/>
    </source>
</evidence>
<evidence type="ECO:0000256" key="7">
    <source>
        <dbReference type="ARBA" id="ARBA00023177"/>
    </source>
</evidence>
<evidence type="ECO:0000313" key="11">
    <source>
        <dbReference type="EMBL" id="MDQ8193226.1"/>
    </source>
</evidence>
<evidence type="ECO:0000256" key="6">
    <source>
        <dbReference type="ARBA" id="ARBA00023136"/>
    </source>
</evidence>
<dbReference type="PANTHER" id="PTHR11730">
    <property type="entry name" value="AMMONIUM TRANSPORTER"/>
    <property type="match status" value="1"/>
</dbReference>
<feature type="transmembrane region" description="Helical" evidence="8">
    <location>
        <begin position="351"/>
        <end position="368"/>
    </location>
</feature>